<proteinExistence type="predicted"/>
<protein>
    <recommendedName>
        <fullName evidence="1">Swiss Army Knife 2H phosphoesterase domain-containing protein</fullName>
    </recommendedName>
</protein>
<evidence type="ECO:0000313" key="2">
    <source>
        <dbReference type="EMBL" id="CAB4196626.1"/>
    </source>
</evidence>
<name>A0A6J5RQR0_9CAUD</name>
<feature type="domain" description="Swiss Army Knife 2H phosphoesterase" evidence="1">
    <location>
        <begin position="30"/>
        <end position="155"/>
    </location>
</feature>
<dbReference type="InterPro" id="IPR054498">
    <property type="entry name" value="2H-SAK"/>
</dbReference>
<gene>
    <name evidence="2" type="ORF">UFOVP1290_146</name>
</gene>
<accession>A0A6J5RQR0</accession>
<dbReference type="Pfam" id="PF22547">
    <property type="entry name" value="2H-SAK"/>
    <property type="match status" value="1"/>
</dbReference>
<evidence type="ECO:0000259" key="1">
    <source>
        <dbReference type="Pfam" id="PF22547"/>
    </source>
</evidence>
<reference evidence="2" key="1">
    <citation type="submission" date="2020-05" db="EMBL/GenBank/DDBJ databases">
        <authorList>
            <person name="Chiriac C."/>
            <person name="Salcher M."/>
            <person name="Ghai R."/>
            <person name="Kavagutti S V."/>
        </authorList>
    </citation>
    <scope>NUCLEOTIDE SEQUENCE</scope>
</reference>
<organism evidence="2">
    <name type="scientific">uncultured Caudovirales phage</name>
    <dbReference type="NCBI Taxonomy" id="2100421"/>
    <lineage>
        <taxon>Viruses</taxon>
        <taxon>Duplodnaviria</taxon>
        <taxon>Heunggongvirae</taxon>
        <taxon>Uroviricota</taxon>
        <taxon>Caudoviricetes</taxon>
        <taxon>Peduoviridae</taxon>
        <taxon>Maltschvirus</taxon>
        <taxon>Maltschvirus maltsch</taxon>
    </lineage>
</organism>
<dbReference type="EMBL" id="LR797252">
    <property type="protein sequence ID" value="CAB4196626.1"/>
    <property type="molecule type" value="Genomic_DNA"/>
</dbReference>
<sequence length="161" mass="17046">MDLAMKGALVLLDESIKAIQGAGETALRAIEPNAEVMIANRIARDGNDAHVTLIQPPAVKAMVEAIAAKDGCSKNAARTTLLAQASVDLVPFVVNGVPIFEPSVLVPGNLSKVEKDGAVSYYVPVEWARGQAIRKLMGLPPFGFHVTVGFNPKDINDVAKM</sequence>